<feature type="domain" description="Subtilisin inhibitor" evidence="8">
    <location>
        <begin position="70"/>
        <end position="135"/>
    </location>
</feature>
<keyword evidence="3" id="KW-0964">Secreted</keyword>
<evidence type="ECO:0000259" key="8">
    <source>
        <dbReference type="Pfam" id="PF00720"/>
    </source>
</evidence>
<dbReference type="Pfam" id="PF00720">
    <property type="entry name" value="SSI"/>
    <property type="match status" value="1"/>
</dbReference>
<reference evidence="9 10" key="1">
    <citation type="submission" date="2024-10" db="EMBL/GenBank/DDBJ databases">
        <title>The Natural Products Discovery Center: Release of the First 8490 Sequenced Strains for Exploring Actinobacteria Biosynthetic Diversity.</title>
        <authorList>
            <person name="Kalkreuter E."/>
            <person name="Kautsar S.A."/>
            <person name="Yang D."/>
            <person name="Bader C.D."/>
            <person name="Teijaro C.N."/>
            <person name="Fluegel L."/>
            <person name="Davis C.M."/>
            <person name="Simpson J.R."/>
            <person name="Lauterbach L."/>
            <person name="Steele A.D."/>
            <person name="Gui C."/>
            <person name="Meng S."/>
            <person name="Li G."/>
            <person name="Viehrig K."/>
            <person name="Ye F."/>
            <person name="Su P."/>
            <person name="Kiefer A.F."/>
            <person name="Nichols A."/>
            <person name="Cepeda A.J."/>
            <person name="Yan W."/>
            <person name="Fan B."/>
            <person name="Jiang Y."/>
            <person name="Adhikari A."/>
            <person name="Zheng C.-J."/>
            <person name="Schuster L."/>
            <person name="Cowan T.M."/>
            <person name="Smanski M.J."/>
            <person name="Chevrette M.G."/>
            <person name="De Carvalho L.P.S."/>
            <person name="Shen B."/>
        </authorList>
    </citation>
    <scope>NUCLEOTIDE SEQUENCE [LARGE SCALE GENOMIC DNA]</scope>
    <source>
        <strain evidence="9 10">NPDC007147</strain>
    </source>
</reference>
<evidence type="ECO:0000256" key="5">
    <source>
        <dbReference type="ARBA" id="ARBA00022900"/>
    </source>
</evidence>
<evidence type="ECO:0000256" key="6">
    <source>
        <dbReference type="ARBA" id="ARBA00023157"/>
    </source>
</evidence>
<dbReference type="InterPro" id="IPR020054">
    <property type="entry name" value="Prot_inh_SSI_I16_CS"/>
</dbReference>
<dbReference type="InterPro" id="IPR023549">
    <property type="entry name" value="Subtilisin_inhibitor"/>
</dbReference>
<evidence type="ECO:0000313" key="10">
    <source>
        <dbReference type="Proteomes" id="UP001601197"/>
    </source>
</evidence>
<sequence length="168" mass="17795">MVQVGFLTPRRFAAPRVLLLGLLASLVGAASLSAVPAAASPAAPPPVRHEDRGGDHLTVTVRHAGGGRDGTYELYCHPVGGSHPHARGACDVLDRNTRWGREVFAPVPDDSLCTMQYGGPATAHVTGTWAGRPVDAYYDRGDGCRIDRWNRLVPLLPDLGAPEGSGKR</sequence>
<protein>
    <submittedName>
        <fullName evidence="9">SSI family serine proteinase inhibitor</fullName>
    </submittedName>
</protein>
<dbReference type="Proteomes" id="UP001601197">
    <property type="component" value="Unassembled WGS sequence"/>
</dbReference>
<keyword evidence="6" id="KW-1015">Disulfide bond</keyword>
<dbReference type="InterPro" id="IPR036819">
    <property type="entry name" value="Subtilisin_inhibitor-like_sf"/>
</dbReference>
<keyword evidence="10" id="KW-1185">Reference proteome</keyword>
<dbReference type="Gene3D" id="3.30.350.10">
    <property type="entry name" value="Subtilisin inhibitor-like"/>
    <property type="match status" value="1"/>
</dbReference>
<keyword evidence="4" id="KW-0646">Protease inhibitor</keyword>
<dbReference type="SUPFAM" id="SSF55399">
    <property type="entry name" value="Subtilisin inhibitor"/>
    <property type="match status" value="1"/>
</dbReference>
<comment type="subcellular location">
    <subcellularLocation>
        <location evidence="1">Secreted</location>
    </subcellularLocation>
</comment>
<evidence type="ECO:0000256" key="1">
    <source>
        <dbReference type="ARBA" id="ARBA00004613"/>
    </source>
</evidence>
<keyword evidence="5" id="KW-0722">Serine protease inhibitor</keyword>
<feature type="signal peptide" evidence="7">
    <location>
        <begin position="1"/>
        <end position="29"/>
    </location>
</feature>
<evidence type="ECO:0000256" key="7">
    <source>
        <dbReference type="SAM" id="SignalP"/>
    </source>
</evidence>
<gene>
    <name evidence="9" type="ORF">ACFYNZ_21040</name>
</gene>
<dbReference type="PROSITE" id="PS00999">
    <property type="entry name" value="SSI"/>
    <property type="match status" value="1"/>
</dbReference>
<name>A0ABW6KVQ5_9ACTN</name>
<dbReference type="RefSeq" id="WP_073950081.1">
    <property type="nucleotide sequence ID" value="NZ_JBIAFJ010000019.1"/>
</dbReference>
<evidence type="ECO:0000256" key="2">
    <source>
        <dbReference type="ARBA" id="ARBA00010472"/>
    </source>
</evidence>
<keyword evidence="7" id="KW-0732">Signal</keyword>
<organism evidence="9 10">
    <name type="scientific">Streptomyces kebangsaanensis</name>
    <dbReference type="NCBI Taxonomy" id="864058"/>
    <lineage>
        <taxon>Bacteria</taxon>
        <taxon>Bacillati</taxon>
        <taxon>Actinomycetota</taxon>
        <taxon>Actinomycetes</taxon>
        <taxon>Kitasatosporales</taxon>
        <taxon>Streptomycetaceae</taxon>
        <taxon>Streptomyces</taxon>
    </lineage>
</organism>
<dbReference type="EMBL" id="JBIAFJ010000019">
    <property type="protein sequence ID" value="MFE9171946.1"/>
    <property type="molecule type" value="Genomic_DNA"/>
</dbReference>
<evidence type="ECO:0000256" key="4">
    <source>
        <dbReference type="ARBA" id="ARBA00022690"/>
    </source>
</evidence>
<comment type="caution">
    <text evidence="9">The sequence shown here is derived from an EMBL/GenBank/DDBJ whole genome shotgun (WGS) entry which is preliminary data.</text>
</comment>
<comment type="similarity">
    <text evidence="2">Belongs to the protease inhibitor I16 (SSI) family.</text>
</comment>
<evidence type="ECO:0000256" key="3">
    <source>
        <dbReference type="ARBA" id="ARBA00022525"/>
    </source>
</evidence>
<evidence type="ECO:0000313" key="9">
    <source>
        <dbReference type="EMBL" id="MFE9171946.1"/>
    </source>
</evidence>
<proteinExistence type="inferred from homology"/>
<feature type="chain" id="PRO_5046323451" evidence="7">
    <location>
        <begin position="30"/>
        <end position="168"/>
    </location>
</feature>
<accession>A0ABW6KVQ5</accession>